<dbReference type="PROSITE" id="PS50893">
    <property type="entry name" value="ABC_TRANSPORTER_2"/>
    <property type="match status" value="2"/>
</dbReference>
<evidence type="ECO:0000256" key="1">
    <source>
        <dbReference type="ARBA" id="ARBA00022737"/>
    </source>
</evidence>
<dbReference type="SUPFAM" id="SSF52540">
    <property type="entry name" value="P-loop containing nucleoside triphosphate hydrolases"/>
    <property type="match status" value="2"/>
</dbReference>
<keyword evidence="2" id="KW-0547">Nucleotide-binding</keyword>
<dbReference type="SMART" id="SM00382">
    <property type="entry name" value="AAA"/>
    <property type="match status" value="2"/>
</dbReference>
<keyword evidence="1" id="KW-0677">Repeat</keyword>
<reference evidence="6" key="1">
    <citation type="submission" date="2015-10" db="EMBL/GenBank/DDBJ databases">
        <authorList>
            <person name="Regsiter A."/>
            <person name="william w."/>
        </authorList>
    </citation>
    <scope>NUCLEOTIDE SEQUENCE</scope>
    <source>
        <strain evidence="6">Montdore</strain>
    </source>
</reference>
<evidence type="ECO:0000313" key="7">
    <source>
        <dbReference type="Proteomes" id="UP001412239"/>
    </source>
</evidence>
<evidence type="ECO:0000259" key="5">
    <source>
        <dbReference type="PROSITE" id="PS50893"/>
    </source>
</evidence>
<dbReference type="InterPro" id="IPR003439">
    <property type="entry name" value="ABC_transporter-like_ATP-bd"/>
</dbReference>
<dbReference type="GO" id="GO:0005524">
    <property type="term" value="F:ATP binding"/>
    <property type="evidence" value="ECO:0007669"/>
    <property type="project" value="UniProtKB-KW"/>
</dbReference>
<accession>A0A292Q9W1</accession>
<dbReference type="InterPro" id="IPR027417">
    <property type="entry name" value="P-loop_NTPase"/>
</dbReference>
<dbReference type="PANTHER" id="PTHR19211">
    <property type="entry name" value="ATP-BINDING TRANSPORT PROTEIN-RELATED"/>
    <property type="match status" value="1"/>
</dbReference>
<dbReference type="Proteomes" id="UP001412239">
    <property type="component" value="Unassembled WGS sequence"/>
</dbReference>
<dbReference type="PANTHER" id="PTHR19211:SF135">
    <property type="entry name" value="ATPASE, PUTATIVE (AFU_ORTHOLOGUE AFUA_1G16440)-RELATED"/>
    <property type="match status" value="1"/>
</dbReference>
<proteinExistence type="predicted"/>
<evidence type="ECO:0000256" key="3">
    <source>
        <dbReference type="ARBA" id="ARBA00022840"/>
    </source>
</evidence>
<dbReference type="AlphaFoldDB" id="A0A292Q9W1"/>
<evidence type="ECO:0000256" key="4">
    <source>
        <dbReference type="SAM" id="Coils"/>
    </source>
</evidence>
<dbReference type="InterPro" id="IPR050611">
    <property type="entry name" value="ABCF"/>
</dbReference>
<keyword evidence="7" id="KW-1185">Reference proteome</keyword>
<organism evidence="6 7">
    <name type="scientific">Tuber aestivum</name>
    <name type="common">summer truffle</name>
    <dbReference type="NCBI Taxonomy" id="59557"/>
    <lineage>
        <taxon>Eukaryota</taxon>
        <taxon>Fungi</taxon>
        <taxon>Dikarya</taxon>
        <taxon>Ascomycota</taxon>
        <taxon>Pezizomycotina</taxon>
        <taxon>Pezizomycetes</taxon>
        <taxon>Pezizales</taxon>
        <taxon>Tuberaceae</taxon>
        <taxon>Tuber</taxon>
    </lineage>
</organism>
<evidence type="ECO:0000256" key="2">
    <source>
        <dbReference type="ARBA" id="ARBA00022741"/>
    </source>
</evidence>
<dbReference type="Gene3D" id="3.40.50.300">
    <property type="entry name" value="P-loop containing nucleotide triphosphate hydrolases"/>
    <property type="match status" value="3"/>
</dbReference>
<gene>
    <name evidence="6" type="ORF">GSTUAT00000430001</name>
</gene>
<name>A0A292Q9W1_9PEZI</name>
<dbReference type="EMBL" id="LN890946">
    <property type="protein sequence ID" value="CUS15497.1"/>
    <property type="molecule type" value="Genomic_DNA"/>
</dbReference>
<dbReference type="InterPro" id="IPR017871">
    <property type="entry name" value="ABC_transporter-like_CS"/>
</dbReference>
<dbReference type="CDD" id="cd03221">
    <property type="entry name" value="ABCF_EF-3"/>
    <property type="match status" value="1"/>
</dbReference>
<dbReference type="InterPro" id="IPR003593">
    <property type="entry name" value="AAA+_ATPase"/>
</dbReference>
<feature type="coiled-coil region" evidence="4">
    <location>
        <begin position="177"/>
        <end position="204"/>
    </location>
</feature>
<keyword evidence="4" id="KW-0175">Coiled coil</keyword>
<dbReference type="GO" id="GO:0016887">
    <property type="term" value="F:ATP hydrolysis activity"/>
    <property type="evidence" value="ECO:0007669"/>
    <property type="project" value="InterPro"/>
</dbReference>
<feature type="domain" description="ABC transporter" evidence="5">
    <location>
        <begin position="469"/>
        <end position="692"/>
    </location>
</feature>
<keyword evidence="3" id="KW-0067">ATP-binding</keyword>
<dbReference type="PROSITE" id="PS00211">
    <property type="entry name" value="ABC_TRANSPORTER_1"/>
    <property type="match status" value="1"/>
</dbReference>
<sequence length="693" mass="75506">MPREKKTSTATIQATSQQTRFNLEETASKELDLKGVHISIGKREIISDAHLKLSAGVHYVLIGRNGTGKSTLLRAIGEKLIPGIARNLRILFLQQSYDSDGEREGEGELEGVLEFVVRSDRVRTDTLRRFETLKRALDNTDDPTDAVRVLRMLKHEGRMVELEEAKKAAALRSGTRGMKARKELKALEAVVAEEEAQLQIINDETVAEETDEAINALGELETALEAVSALKFRPGLSIRMSSATAEARAQQLLLGLGFTPKMIGQPLSSLSGGWRMRTILASLLFQPCDILLLDEPTNFLDLPSLLWLEGYLQTLTETTLLLVTHDRAFADTLADEIIVLREAKLERFPGNLAAYETARTENQRRLTRMKEAQDRQKEHMEATIAGNIRAARTSGDDKKLKQAASRQKKLDERMGYQVGIRGGRFKLNRDMPGFHNSARDEIEIPPDDPAARLAVPSAPAELRFPGPLVSCENLTFTYPGAEAPVLEKITLTIHLSDRVGLVGLNGAGKSTLVACLVDTIPGNGRIAGTLTHHPKSLIGYFSQAAIDSLPQDQATTTLSLLGGDEHEARGVLSSLGLVGATVSELPVSRLSGGQKVRVALAQILHPPPHLLVLDEVTTHLDADSVVTLAEGLKAYEGAVVIVSHDRWFVSAVVEEEGRNGKVYMVGGGKVKHLAGGVAAFEKRVRKSVKGSFG</sequence>
<feature type="domain" description="ABC transporter" evidence="5">
    <location>
        <begin position="31"/>
        <end position="367"/>
    </location>
</feature>
<dbReference type="InterPro" id="IPR032781">
    <property type="entry name" value="ABC_tran_Xtn"/>
</dbReference>
<dbReference type="Pfam" id="PF12848">
    <property type="entry name" value="ABC_tran_Xtn"/>
    <property type="match status" value="1"/>
</dbReference>
<evidence type="ECO:0000313" key="6">
    <source>
        <dbReference type="EMBL" id="CUS15497.1"/>
    </source>
</evidence>
<dbReference type="FunFam" id="3.40.50.300:FF:000011">
    <property type="entry name" value="Putative ABC transporter ATP-binding component"/>
    <property type="match status" value="1"/>
</dbReference>
<dbReference type="Pfam" id="PF00005">
    <property type="entry name" value="ABC_tran"/>
    <property type="match status" value="3"/>
</dbReference>
<protein>
    <recommendedName>
        <fullName evidence="5">ABC transporter domain-containing protein</fullName>
    </recommendedName>
</protein>